<proteinExistence type="predicted"/>
<dbReference type="EMBL" id="LSYS01007908">
    <property type="protein sequence ID" value="OPJ70406.1"/>
    <property type="molecule type" value="Genomic_DNA"/>
</dbReference>
<accession>A0A1V4JE09</accession>
<dbReference type="Proteomes" id="UP000190648">
    <property type="component" value="Unassembled WGS sequence"/>
</dbReference>
<name>A0A1V4JE09_PATFA</name>
<evidence type="ECO:0000313" key="1">
    <source>
        <dbReference type="EMBL" id="OPJ70406.1"/>
    </source>
</evidence>
<organism evidence="1 2">
    <name type="scientific">Patagioenas fasciata monilis</name>
    <dbReference type="NCBI Taxonomy" id="372326"/>
    <lineage>
        <taxon>Eukaryota</taxon>
        <taxon>Metazoa</taxon>
        <taxon>Chordata</taxon>
        <taxon>Craniata</taxon>
        <taxon>Vertebrata</taxon>
        <taxon>Euteleostomi</taxon>
        <taxon>Archelosauria</taxon>
        <taxon>Archosauria</taxon>
        <taxon>Dinosauria</taxon>
        <taxon>Saurischia</taxon>
        <taxon>Theropoda</taxon>
        <taxon>Coelurosauria</taxon>
        <taxon>Aves</taxon>
        <taxon>Neognathae</taxon>
        <taxon>Neoaves</taxon>
        <taxon>Columbimorphae</taxon>
        <taxon>Columbiformes</taxon>
        <taxon>Columbidae</taxon>
        <taxon>Patagioenas</taxon>
    </lineage>
</organism>
<sequence length="82" mass="9443">MMLLNKLKYHYSESTQWSLQALEDIAVNVQLLLLAGDPLCQPSPRELLMLKVKAMPRSLQDISFSMKIMVDYCVDEETKNQP</sequence>
<protein>
    <submittedName>
        <fullName evidence="1">Uncharacterized protein</fullName>
    </submittedName>
</protein>
<evidence type="ECO:0000313" key="2">
    <source>
        <dbReference type="Proteomes" id="UP000190648"/>
    </source>
</evidence>
<comment type="caution">
    <text evidence="1">The sequence shown here is derived from an EMBL/GenBank/DDBJ whole genome shotgun (WGS) entry which is preliminary data.</text>
</comment>
<gene>
    <name evidence="1" type="ORF">AV530_019556</name>
</gene>
<reference evidence="1 2" key="1">
    <citation type="submission" date="2016-02" db="EMBL/GenBank/DDBJ databases">
        <title>Band-tailed pigeon sequencing and assembly.</title>
        <authorList>
            <person name="Soares A.E."/>
            <person name="Novak B.J."/>
            <person name="Rice E.S."/>
            <person name="O'Connell B."/>
            <person name="Chang D."/>
            <person name="Weber S."/>
            <person name="Shapiro B."/>
        </authorList>
    </citation>
    <scope>NUCLEOTIDE SEQUENCE [LARGE SCALE GENOMIC DNA]</scope>
    <source>
        <strain evidence="1">BTP2013</strain>
        <tissue evidence="1">Blood</tissue>
    </source>
</reference>
<keyword evidence="2" id="KW-1185">Reference proteome</keyword>
<dbReference type="AlphaFoldDB" id="A0A1V4JE09"/>